<gene>
    <name evidence="1" type="ORF">ACI1P1_06785</name>
</gene>
<comment type="caution">
    <text evidence="1">The sequence shown here is derived from an EMBL/GenBank/DDBJ whole genome shotgun (WGS) entry which is preliminary data.</text>
</comment>
<proteinExistence type="predicted"/>
<organism evidence="1 2">
    <name type="scientific">Paenibacillus mesotrionivorans</name>
    <dbReference type="NCBI Taxonomy" id="3160968"/>
    <lineage>
        <taxon>Bacteria</taxon>
        <taxon>Bacillati</taxon>
        <taxon>Bacillota</taxon>
        <taxon>Bacilli</taxon>
        <taxon>Bacillales</taxon>
        <taxon>Paenibacillaceae</taxon>
        <taxon>Paenibacillus</taxon>
    </lineage>
</organism>
<dbReference type="Proteomes" id="UP001631969">
    <property type="component" value="Unassembled WGS sequence"/>
</dbReference>
<reference evidence="1" key="1">
    <citation type="submission" date="2024-12" db="EMBL/GenBank/DDBJ databases">
        <authorList>
            <person name="Wu N."/>
        </authorList>
    </citation>
    <scope>NUCLEOTIDE SEQUENCE</scope>
    <source>
        <strain evidence="1">P15</strain>
    </source>
</reference>
<sequence length="265" mass="29332">MLMKGSLIKDQLDNREVTLYIPPSCGACSLTFPLLLVQDGDSLFASNTELLECSFAQGKLPEMIIAGVKPVNRLNEYTPWPAPALVPERPDFGGEGPAYIRFLAERLLPYLQTNYYADGRREMTGILGASLGGLLSYYAGAVRPDVFGRIGLLSASLWYRGMMDFIRQDAPAAARRDQRLYMSVGTREGEGKETVQKDMPALNRAAFELLAGSGLGPDRLRLDMEEGAFHEQSSFVRRFPEAVEWLFGQPTETADKVSAPGRRLE</sequence>
<keyword evidence="1" id="KW-0378">Hydrolase</keyword>
<protein>
    <submittedName>
        <fullName evidence="1">Alpha/beta hydrolase</fullName>
    </submittedName>
</protein>
<keyword evidence="2" id="KW-1185">Reference proteome</keyword>
<accession>A0ACC7NVB6</accession>
<dbReference type="EMBL" id="JBJURJ010000004">
    <property type="protein sequence ID" value="MFM9327984.1"/>
    <property type="molecule type" value="Genomic_DNA"/>
</dbReference>
<evidence type="ECO:0000313" key="1">
    <source>
        <dbReference type="EMBL" id="MFM9327984.1"/>
    </source>
</evidence>
<name>A0ACC7NVB6_9BACL</name>
<evidence type="ECO:0000313" key="2">
    <source>
        <dbReference type="Proteomes" id="UP001631969"/>
    </source>
</evidence>